<feature type="compositionally biased region" description="Low complexity" evidence="1">
    <location>
        <begin position="19"/>
        <end position="36"/>
    </location>
</feature>
<reference evidence="2 3" key="1">
    <citation type="submission" date="2020-04" db="EMBL/GenBank/DDBJ databases">
        <title>Chromosome-level genome assembly of a cyprinid fish Onychostoma macrolepis by integration of Nanopore Sequencing, Bionano and Hi-C technology.</title>
        <authorList>
            <person name="Wang D."/>
        </authorList>
    </citation>
    <scope>NUCLEOTIDE SEQUENCE [LARGE SCALE GENOMIC DNA]</scope>
    <source>
        <strain evidence="2">SWU-2019</strain>
        <tissue evidence="2">Muscle</tissue>
    </source>
</reference>
<organism evidence="2 3">
    <name type="scientific">Onychostoma macrolepis</name>
    <dbReference type="NCBI Taxonomy" id="369639"/>
    <lineage>
        <taxon>Eukaryota</taxon>
        <taxon>Metazoa</taxon>
        <taxon>Chordata</taxon>
        <taxon>Craniata</taxon>
        <taxon>Vertebrata</taxon>
        <taxon>Euteleostomi</taxon>
        <taxon>Actinopterygii</taxon>
        <taxon>Neopterygii</taxon>
        <taxon>Teleostei</taxon>
        <taxon>Ostariophysi</taxon>
        <taxon>Cypriniformes</taxon>
        <taxon>Cyprinidae</taxon>
        <taxon>Acrossocheilinae</taxon>
        <taxon>Onychostoma</taxon>
    </lineage>
</organism>
<keyword evidence="3" id="KW-1185">Reference proteome</keyword>
<dbReference type="EMBL" id="JAAMOB010000001">
    <property type="protein sequence ID" value="KAF4117971.1"/>
    <property type="molecule type" value="Genomic_DNA"/>
</dbReference>
<proteinExistence type="predicted"/>
<protein>
    <submittedName>
        <fullName evidence="2">Uncharacterized protein</fullName>
    </submittedName>
</protein>
<evidence type="ECO:0000256" key="1">
    <source>
        <dbReference type="SAM" id="MobiDB-lite"/>
    </source>
</evidence>
<feature type="compositionally biased region" description="Gly residues" evidence="1">
    <location>
        <begin position="84"/>
        <end position="93"/>
    </location>
</feature>
<feature type="region of interest" description="Disordered" evidence="1">
    <location>
        <begin position="65"/>
        <end position="95"/>
    </location>
</feature>
<comment type="caution">
    <text evidence="2">The sequence shown here is derived from an EMBL/GenBank/DDBJ whole genome shotgun (WGS) entry which is preliminary data.</text>
</comment>
<feature type="region of interest" description="Disordered" evidence="1">
    <location>
        <begin position="1"/>
        <end position="45"/>
    </location>
</feature>
<name>A0A7J6DFV1_9TELE</name>
<sequence length="108" mass="11552">MKSGNSLLHPPEFSDGPETSDPSITRTRRSSSPEPSYVSLKSDRSMKMTHHLSYKTVTTDHLVYRDGQTGALKQDPPGPPGSTSDGGTGGGFGSTTAVWQIATTWTIK</sequence>
<gene>
    <name evidence="2" type="ORF">G5714_000022</name>
</gene>
<accession>A0A7J6DFV1</accession>
<evidence type="ECO:0000313" key="3">
    <source>
        <dbReference type="Proteomes" id="UP000579812"/>
    </source>
</evidence>
<dbReference type="AlphaFoldDB" id="A0A7J6DFV1"/>
<evidence type="ECO:0000313" key="2">
    <source>
        <dbReference type="EMBL" id="KAF4117971.1"/>
    </source>
</evidence>
<dbReference type="Proteomes" id="UP000579812">
    <property type="component" value="Unassembled WGS sequence"/>
</dbReference>